<keyword evidence="3" id="KW-1185">Reference proteome</keyword>
<feature type="region of interest" description="Disordered" evidence="1">
    <location>
        <begin position="1"/>
        <end position="25"/>
    </location>
</feature>
<accession>A0A4C1YN30</accession>
<protein>
    <submittedName>
        <fullName evidence="2">Uncharacterized protein</fullName>
    </submittedName>
</protein>
<gene>
    <name evidence="2" type="ORF">EVAR_59398_1</name>
</gene>
<organism evidence="2 3">
    <name type="scientific">Eumeta variegata</name>
    <name type="common">Bagworm moth</name>
    <name type="synonym">Eumeta japonica</name>
    <dbReference type="NCBI Taxonomy" id="151549"/>
    <lineage>
        <taxon>Eukaryota</taxon>
        <taxon>Metazoa</taxon>
        <taxon>Ecdysozoa</taxon>
        <taxon>Arthropoda</taxon>
        <taxon>Hexapoda</taxon>
        <taxon>Insecta</taxon>
        <taxon>Pterygota</taxon>
        <taxon>Neoptera</taxon>
        <taxon>Endopterygota</taxon>
        <taxon>Lepidoptera</taxon>
        <taxon>Glossata</taxon>
        <taxon>Ditrysia</taxon>
        <taxon>Tineoidea</taxon>
        <taxon>Psychidae</taxon>
        <taxon>Oiketicinae</taxon>
        <taxon>Eumeta</taxon>
    </lineage>
</organism>
<dbReference type="EMBL" id="BGZK01001260">
    <property type="protein sequence ID" value="GBP75755.1"/>
    <property type="molecule type" value="Genomic_DNA"/>
</dbReference>
<reference evidence="2 3" key="1">
    <citation type="journal article" date="2019" name="Commun. Biol.">
        <title>The bagworm genome reveals a unique fibroin gene that provides high tensile strength.</title>
        <authorList>
            <person name="Kono N."/>
            <person name="Nakamura H."/>
            <person name="Ohtoshi R."/>
            <person name="Tomita M."/>
            <person name="Numata K."/>
            <person name="Arakawa K."/>
        </authorList>
    </citation>
    <scope>NUCLEOTIDE SEQUENCE [LARGE SCALE GENOMIC DNA]</scope>
</reference>
<sequence length="155" mass="17550">MSVAPRADQTRNGRRMLAPWRGRDQSFPNPRSTTYTLRSVLLIIAFRIFPYLLQTKNESFHQSFRIRINDNRRSPEGLSQAGLLYALQTRLMTSLRMRPQSRTPAVREPSAHPHSATIAAAAAASATWIVLSTRILHPATQTLIDCVKSKSVFYE</sequence>
<name>A0A4C1YN30_EUMVA</name>
<dbReference type="AlphaFoldDB" id="A0A4C1YN30"/>
<proteinExistence type="predicted"/>
<evidence type="ECO:0000313" key="3">
    <source>
        <dbReference type="Proteomes" id="UP000299102"/>
    </source>
</evidence>
<evidence type="ECO:0000256" key="1">
    <source>
        <dbReference type="SAM" id="MobiDB-lite"/>
    </source>
</evidence>
<dbReference type="Proteomes" id="UP000299102">
    <property type="component" value="Unassembled WGS sequence"/>
</dbReference>
<comment type="caution">
    <text evidence="2">The sequence shown here is derived from an EMBL/GenBank/DDBJ whole genome shotgun (WGS) entry which is preliminary data.</text>
</comment>
<evidence type="ECO:0000313" key="2">
    <source>
        <dbReference type="EMBL" id="GBP75755.1"/>
    </source>
</evidence>